<organism evidence="2 3">
    <name type="scientific">Microbacterium marinilacus</name>
    <dbReference type="NCBI Taxonomy" id="415209"/>
    <lineage>
        <taxon>Bacteria</taxon>
        <taxon>Bacillati</taxon>
        <taxon>Actinomycetota</taxon>
        <taxon>Actinomycetes</taxon>
        <taxon>Micrococcales</taxon>
        <taxon>Microbacteriaceae</taxon>
        <taxon>Microbacterium</taxon>
    </lineage>
</organism>
<sequence length="44" mass="4749">MTDQNASTGSSSQTVRLVLSWLVVGIPLVYALWQTVVSVLPLFA</sequence>
<comment type="caution">
    <text evidence="2">The sequence shown here is derived from an EMBL/GenBank/DDBJ whole genome shotgun (WGS) entry which is preliminary data.</text>
</comment>
<proteinExistence type="predicted"/>
<keyword evidence="1" id="KW-0472">Membrane</keyword>
<keyword evidence="1" id="KW-1133">Transmembrane helix</keyword>
<gene>
    <name evidence="2" type="ORF">GCM10022202_25260</name>
</gene>
<evidence type="ECO:0000313" key="3">
    <source>
        <dbReference type="Proteomes" id="UP001410795"/>
    </source>
</evidence>
<evidence type="ECO:0000256" key="1">
    <source>
        <dbReference type="SAM" id="Phobius"/>
    </source>
</evidence>
<feature type="transmembrane region" description="Helical" evidence="1">
    <location>
        <begin position="20"/>
        <end position="43"/>
    </location>
</feature>
<dbReference type="EMBL" id="BAAAYV010000012">
    <property type="protein sequence ID" value="GAA3662617.1"/>
    <property type="molecule type" value="Genomic_DNA"/>
</dbReference>
<evidence type="ECO:0000313" key="2">
    <source>
        <dbReference type="EMBL" id="GAA3662617.1"/>
    </source>
</evidence>
<dbReference type="Proteomes" id="UP001410795">
    <property type="component" value="Unassembled WGS sequence"/>
</dbReference>
<keyword evidence="1" id="KW-0812">Transmembrane</keyword>
<name>A0ABP7BL83_9MICO</name>
<evidence type="ECO:0008006" key="4">
    <source>
        <dbReference type="Google" id="ProtNLM"/>
    </source>
</evidence>
<dbReference type="RefSeq" id="WP_281427177.1">
    <property type="nucleotide sequence ID" value="NZ_BAAAYV010000012.1"/>
</dbReference>
<accession>A0ABP7BL83</accession>
<protein>
    <recommendedName>
        <fullName evidence="4">Oxalate:formate antiporter</fullName>
    </recommendedName>
</protein>
<keyword evidence="3" id="KW-1185">Reference proteome</keyword>
<reference evidence="3" key="1">
    <citation type="journal article" date="2019" name="Int. J. Syst. Evol. Microbiol.">
        <title>The Global Catalogue of Microorganisms (GCM) 10K type strain sequencing project: providing services to taxonomists for standard genome sequencing and annotation.</title>
        <authorList>
            <consortium name="The Broad Institute Genomics Platform"/>
            <consortium name="The Broad Institute Genome Sequencing Center for Infectious Disease"/>
            <person name="Wu L."/>
            <person name="Ma J."/>
        </authorList>
    </citation>
    <scope>NUCLEOTIDE SEQUENCE [LARGE SCALE GENOMIC DNA]</scope>
    <source>
        <strain evidence="3">JCM 16546</strain>
    </source>
</reference>